<keyword evidence="2" id="KW-1185">Reference proteome</keyword>
<gene>
    <name evidence="1" type="ORF">LZC95_48575</name>
</gene>
<evidence type="ECO:0000313" key="2">
    <source>
        <dbReference type="Proteomes" id="UP001379533"/>
    </source>
</evidence>
<dbReference type="InterPro" id="IPR035944">
    <property type="entry name" value="YfbM-like_sf"/>
</dbReference>
<reference evidence="1 2" key="1">
    <citation type="submission" date="2021-12" db="EMBL/GenBank/DDBJ databases">
        <title>Discovery of the Pendulisporaceae a myxobacterial family with distinct sporulation behavior and unique specialized metabolism.</title>
        <authorList>
            <person name="Garcia R."/>
            <person name="Popoff A."/>
            <person name="Bader C.D."/>
            <person name="Loehr J."/>
            <person name="Walesch S."/>
            <person name="Walt C."/>
            <person name="Boldt J."/>
            <person name="Bunk B."/>
            <person name="Haeckl F.J.F.P.J."/>
            <person name="Gunesch A.P."/>
            <person name="Birkelbach J."/>
            <person name="Nuebel U."/>
            <person name="Pietschmann T."/>
            <person name="Bach T."/>
            <person name="Mueller R."/>
        </authorList>
    </citation>
    <scope>NUCLEOTIDE SEQUENCE [LARGE SCALE GENOMIC DNA]</scope>
    <source>
        <strain evidence="1 2">MSr12523</strain>
    </source>
</reference>
<proteinExistence type="predicted"/>
<dbReference type="Pfam" id="PF08974">
    <property type="entry name" value="DUF1877"/>
    <property type="match status" value="1"/>
</dbReference>
<name>A0ABZ2K6I9_9BACT</name>
<dbReference type="InterPro" id="IPR015068">
    <property type="entry name" value="DUF1877"/>
</dbReference>
<protein>
    <submittedName>
        <fullName evidence="1">YfbM family protein</fullName>
    </submittedName>
</protein>
<evidence type="ECO:0000313" key="1">
    <source>
        <dbReference type="EMBL" id="WXA94289.1"/>
    </source>
</evidence>
<sequence length="195" mass="21946">MGIDADYQAIPYQPLLERALHDKDVAEMLQFFRRLGTDDLSKTPHEHDPIWLQLSLDVRQVVSQRPGLLERTLGTRAWDAVYWLLSPDRREEAERNPTGLAEIAVFGAEPFPCGAVTTQGFPLQFVRPTTAGAVADYVESMLDSARDVFDPEAMAASGVYKSPWDRDYVLKLLTEYAQLYRIAADLDECVLVALD</sequence>
<dbReference type="RefSeq" id="WP_394844890.1">
    <property type="nucleotide sequence ID" value="NZ_CP089982.1"/>
</dbReference>
<dbReference type="Gene3D" id="3.40.1760.10">
    <property type="entry name" value="YfbM-like super family"/>
    <property type="match status" value="1"/>
</dbReference>
<dbReference type="EMBL" id="CP089982">
    <property type="protein sequence ID" value="WXA94289.1"/>
    <property type="molecule type" value="Genomic_DNA"/>
</dbReference>
<dbReference type="Proteomes" id="UP001379533">
    <property type="component" value="Chromosome"/>
</dbReference>
<accession>A0ABZ2K6I9</accession>
<organism evidence="1 2">
    <name type="scientific">Pendulispora brunnea</name>
    <dbReference type="NCBI Taxonomy" id="2905690"/>
    <lineage>
        <taxon>Bacteria</taxon>
        <taxon>Pseudomonadati</taxon>
        <taxon>Myxococcota</taxon>
        <taxon>Myxococcia</taxon>
        <taxon>Myxococcales</taxon>
        <taxon>Sorangiineae</taxon>
        <taxon>Pendulisporaceae</taxon>
        <taxon>Pendulispora</taxon>
    </lineage>
</organism>